<dbReference type="InterPro" id="IPR013320">
    <property type="entry name" value="ConA-like_dom_sf"/>
</dbReference>
<dbReference type="Gene3D" id="3.60.40.10">
    <property type="entry name" value="PPM-type phosphatase domain"/>
    <property type="match status" value="1"/>
</dbReference>
<evidence type="ECO:0000256" key="4">
    <source>
        <dbReference type="ARBA" id="ARBA00004922"/>
    </source>
</evidence>
<dbReference type="SMART" id="SM00332">
    <property type="entry name" value="PP2Cc"/>
    <property type="match status" value="1"/>
</dbReference>
<name>A0A218XTM3_PUNGR</name>
<evidence type="ECO:0000256" key="8">
    <source>
        <dbReference type="ARBA" id="ARBA00022676"/>
    </source>
</evidence>
<comment type="subcellular location">
    <subcellularLocation>
        <location evidence="3">Golgi apparatus membrane</location>
        <topology evidence="3">Single-pass type II membrane protein</topology>
    </subcellularLocation>
</comment>
<evidence type="ECO:0000256" key="18">
    <source>
        <dbReference type="ARBA" id="ARBA00023136"/>
    </source>
</evidence>
<evidence type="ECO:0000256" key="10">
    <source>
        <dbReference type="ARBA" id="ARBA00022692"/>
    </source>
</evidence>
<comment type="similarity">
    <text evidence="5 23">Belongs to the PP2C family.</text>
</comment>
<dbReference type="InterPro" id="IPR000222">
    <property type="entry name" value="PP2C_BS"/>
</dbReference>
<evidence type="ECO:0000256" key="11">
    <source>
        <dbReference type="ARBA" id="ARBA00022723"/>
    </source>
</evidence>
<dbReference type="CDD" id="cd00070">
    <property type="entry name" value="GLECT"/>
    <property type="match status" value="1"/>
</dbReference>
<dbReference type="GO" id="GO:0046872">
    <property type="term" value="F:metal ion binding"/>
    <property type="evidence" value="ECO:0007669"/>
    <property type="project" value="UniProtKB-KW"/>
</dbReference>
<dbReference type="PANTHER" id="PTHR13832">
    <property type="entry name" value="PROTEIN PHOSPHATASE 2C"/>
    <property type="match status" value="1"/>
</dbReference>
<evidence type="ECO:0000256" key="13">
    <source>
        <dbReference type="ARBA" id="ARBA00022842"/>
    </source>
</evidence>
<dbReference type="PROSITE" id="PS51746">
    <property type="entry name" value="PPM_2"/>
    <property type="match status" value="1"/>
</dbReference>
<dbReference type="GO" id="GO:0008378">
    <property type="term" value="F:galactosyltransferase activity"/>
    <property type="evidence" value="ECO:0007669"/>
    <property type="project" value="UniProtKB-ARBA"/>
</dbReference>
<dbReference type="GO" id="GO:0030246">
    <property type="term" value="F:carbohydrate binding"/>
    <property type="evidence" value="ECO:0007669"/>
    <property type="project" value="InterPro"/>
</dbReference>
<dbReference type="SMART" id="SM00908">
    <property type="entry name" value="Gal-bind_lectin"/>
    <property type="match status" value="1"/>
</dbReference>
<dbReference type="Gene3D" id="2.60.120.200">
    <property type="match status" value="1"/>
</dbReference>
<protein>
    <recommendedName>
        <fullName evidence="7">protein-serine/threonine phosphatase</fullName>
        <ecNumber evidence="7">3.1.3.16</ecNumber>
    </recommendedName>
</protein>
<evidence type="ECO:0000256" key="5">
    <source>
        <dbReference type="ARBA" id="ARBA00006702"/>
    </source>
</evidence>
<keyword evidence="16" id="KW-1133">Transmembrane helix</keyword>
<keyword evidence="15" id="KW-0735">Signal-anchor</keyword>
<evidence type="ECO:0000256" key="19">
    <source>
        <dbReference type="ARBA" id="ARBA00023180"/>
    </source>
</evidence>
<dbReference type="InterPro" id="IPR002659">
    <property type="entry name" value="Glyco_trans_31"/>
</dbReference>
<evidence type="ECO:0000256" key="2">
    <source>
        <dbReference type="ARBA" id="ARBA00001946"/>
    </source>
</evidence>
<evidence type="ECO:0000256" key="17">
    <source>
        <dbReference type="ARBA" id="ARBA00023034"/>
    </source>
</evidence>
<dbReference type="Pfam" id="PF00337">
    <property type="entry name" value="Gal-bind_lectin"/>
    <property type="match status" value="1"/>
</dbReference>
<evidence type="ECO:0000256" key="24">
    <source>
        <dbReference type="SAM" id="MobiDB-lite"/>
    </source>
</evidence>
<keyword evidence="20" id="KW-0464">Manganese</keyword>
<evidence type="ECO:0000256" key="1">
    <source>
        <dbReference type="ARBA" id="ARBA00001936"/>
    </source>
</evidence>
<evidence type="ECO:0000256" key="12">
    <source>
        <dbReference type="ARBA" id="ARBA00022801"/>
    </source>
</evidence>
<dbReference type="PROSITE" id="PS51304">
    <property type="entry name" value="GALECTIN"/>
    <property type="match status" value="1"/>
</dbReference>
<keyword evidence="18" id="KW-0472">Membrane</keyword>
<evidence type="ECO:0000256" key="15">
    <source>
        <dbReference type="ARBA" id="ARBA00022968"/>
    </source>
</evidence>
<evidence type="ECO:0000256" key="22">
    <source>
        <dbReference type="ARBA" id="ARBA00048336"/>
    </source>
</evidence>
<dbReference type="SUPFAM" id="SSF81606">
    <property type="entry name" value="PP2C-like"/>
    <property type="match status" value="1"/>
</dbReference>
<dbReference type="EC" id="3.1.3.16" evidence="7"/>
<keyword evidence="12 23" id="KW-0378">Hydrolase</keyword>
<organism evidence="27 28">
    <name type="scientific">Punica granatum</name>
    <name type="common">Pomegranate</name>
    <dbReference type="NCBI Taxonomy" id="22663"/>
    <lineage>
        <taxon>Eukaryota</taxon>
        <taxon>Viridiplantae</taxon>
        <taxon>Streptophyta</taxon>
        <taxon>Embryophyta</taxon>
        <taxon>Tracheophyta</taxon>
        <taxon>Spermatophyta</taxon>
        <taxon>Magnoliopsida</taxon>
        <taxon>eudicotyledons</taxon>
        <taxon>Gunneridae</taxon>
        <taxon>Pentapetalae</taxon>
        <taxon>rosids</taxon>
        <taxon>malvids</taxon>
        <taxon>Myrtales</taxon>
        <taxon>Lythraceae</taxon>
        <taxon>Punica</taxon>
    </lineage>
</organism>
<keyword evidence="11" id="KW-0479">Metal-binding</keyword>
<evidence type="ECO:0000259" key="25">
    <source>
        <dbReference type="PROSITE" id="PS51304"/>
    </source>
</evidence>
<evidence type="ECO:0000256" key="6">
    <source>
        <dbReference type="ARBA" id="ARBA00008661"/>
    </source>
</evidence>
<keyword evidence="19" id="KW-0325">Glycoprotein</keyword>
<comment type="caution">
    <text evidence="27">The sequence shown here is derived from an EMBL/GenBank/DDBJ whole genome shotgun (WGS) entry which is preliminary data.</text>
</comment>
<keyword evidence="17" id="KW-0333">Golgi apparatus</keyword>
<keyword evidence="13" id="KW-0460">Magnesium</keyword>
<dbReference type="Pfam" id="PF00481">
    <property type="entry name" value="PP2C"/>
    <property type="match status" value="1"/>
</dbReference>
<comment type="pathway">
    <text evidence="4">Protein modification; protein glycosylation.</text>
</comment>
<accession>A0A218XTM3</accession>
<keyword evidence="14 23" id="KW-0904">Protein phosphatase</keyword>
<evidence type="ECO:0000259" key="26">
    <source>
        <dbReference type="PROSITE" id="PS51746"/>
    </source>
</evidence>
<dbReference type="FunFam" id="3.90.550.50:FF:000015">
    <property type="entry name" value="Beta-1,3-galactosyltransferase GALT1"/>
    <property type="match status" value="1"/>
</dbReference>
<dbReference type="GO" id="GO:0005634">
    <property type="term" value="C:nucleus"/>
    <property type="evidence" value="ECO:0007669"/>
    <property type="project" value="UniProtKB-ARBA"/>
</dbReference>
<reference evidence="28" key="1">
    <citation type="journal article" date="2017" name="Plant J.">
        <title>The pomegranate (Punica granatum L.) genome and the genomics of punicalagin biosynthesis.</title>
        <authorList>
            <person name="Qin G."/>
            <person name="Xu C."/>
            <person name="Ming R."/>
            <person name="Tang H."/>
            <person name="Guyot R."/>
            <person name="Kramer E.M."/>
            <person name="Hu Y."/>
            <person name="Yi X."/>
            <person name="Qi Y."/>
            <person name="Xu X."/>
            <person name="Gao Z."/>
            <person name="Pan H."/>
            <person name="Jian J."/>
            <person name="Tian Y."/>
            <person name="Yue Z."/>
            <person name="Xu Y."/>
        </authorList>
    </citation>
    <scope>NUCLEOTIDE SEQUENCE [LARGE SCALE GENOMIC DNA]</scope>
    <source>
        <strain evidence="28">cv. Dabenzi</strain>
    </source>
</reference>
<evidence type="ECO:0000256" key="14">
    <source>
        <dbReference type="ARBA" id="ARBA00022912"/>
    </source>
</evidence>
<dbReference type="GO" id="GO:1901137">
    <property type="term" value="P:carbohydrate derivative biosynthetic process"/>
    <property type="evidence" value="ECO:0007669"/>
    <property type="project" value="UniProtKB-ARBA"/>
</dbReference>
<evidence type="ECO:0000256" key="7">
    <source>
        <dbReference type="ARBA" id="ARBA00013081"/>
    </source>
</evidence>
<evidence type="ECO:0000256" key="23">
    <source>
        <dbReference type="RuleBase" id="RU003465"/>
    </source>
</evidence>
<evidence type="ECO:0000313" key="27">
    <source>
        <dbReference type="EMBL" id="OWM88006.1"/>
    </source>
</evidence>
<dbReference type="InterPro" id="IPR036457">
    <property type="entry name" value="PPM-type-like_dom_sf"/>
</dbReference>
<dbReference type="SMART" id="SM00331">
    <property type="entry name" value="PP2C_SIG"/>
    <property type="match status" value="1"/>
</dbReference>
<gene>
    <name evidence="27" type="ORF">CDL15_Pgr016579</name>
</gene>
<comment type="cofactor">
    <cofactor evidence="2">
        <name>Mg(2+)</name>
        <dbReference type="ChEBI" id="CHEBI:18420"/>
    </cofactor>
</comment>
<keyword evidence="10" id="KW-0812">Transmembrane</keyword>
<dbReference type="AlphaFoldDB" id="A0A218XTM3"/>
<dbReference type="InterPro" id="IPR015655">
    <property type="entry name" value="PP2C"/>
</dbReference>
<evidence type="ECO:0000256" key="16">
    <source>
        <dbReference type="ARBA" id="ARBA00022989"/>
    </source>
</evidence>
<comment type="catalytic activity">
    <reaction evidence="21">
        <text>O-phospho-L-seryl-[protein] + H2O = L-seryl-[protein] + phosphate</text>
        <dbReference type="Rhea" id="RHEA:20629"/>
        <dbReference type="Rhea" id="RHEA-COMP:9863"/>
        <dbReference type="Rhea" id="RHEA-COMP:11604"/>
        <dbReference type="ChEBI" id="CHEBI:15377"/>
        <dbReference type="ChEBI" id="CHEBI:29999"/>
        <dbReference type="ChEBI" id="CHEBI:43474"/>
        <dbReference type="ChEBI" id="CHEBI:83421"/>
        <dbReference type="EC" id="3.1.3.16"/>
    </reaction>
</comment>
<proteinExistence type="inferred from homology"/>
<dbReference type="EMBL" id="MTKT01000799">
    <property type="protein sequence ID" value="OWM88006.1"/>
    <property type="molecule type" value="Genomic_DNA"/>
</dbReference>
<dbReference type="SUPFAM" id="SSF49899">
    <property type="entry name" value="Concanavalin A-like lectins/glucanases"/>
    <property type="match status" value="1"/>
</dbReference>
<dbReference type="GO" id="GO:0004722">
    <property type="term" value="F:protein serine/threonine phosphatase activity"/>
    <property type="evidence" value="ECO:0007669"/>
    <property type="project" value="UniProtKB-EC"/>
</dbReference>
<feature type="region of interest" description="Disordered" evidence="24">
    <location>
        <begin position="40"/>
        <end position="66"/>
    </location>
</feature>
<dbReference type="FunFam" id="3.60.40.10:FF:000004">
    <property type="entry name" value="Probable protein phosphatase 2C 22"/>
    <property type="match status" value="1"/>
</dbReference>
<evidence type="ECO:0000256" key="20">
    <source>
        <dbReference type="ARBA" id="ARBA00023211"/>
    </source>
</evidence>
<dbReference type="InterPro" id="IPR001932">
    <property type="entry name" value="PPM-type_phosphatase-like_dom"/>
</dbReference>
<dbReference type="PROSITE" id="PS01032">
    <property type="entry name" value="PPM_1"/>
    <property type="match status" value="1"/>
</dbReference>
<comment type="cofactor">
    <cofactor evidence="1">
        <name>Mn(2+)</name>
        <dbReference type="ChEBI" id="CHEBI:29035"/>
    </cofactor>
</comment>
<comment type="catalytic activity">
    <reaction evidence="22">
        <text>O-phospho-L-threonyl-[protein] + H2O = L-threonyl-[protein] + phosphate</text>
        <dbReference type="Rhea" id="RHEA:47004"/>
        <dbReference type="Rhea" id="RHEA-COMP:11060"/>
        <dbReference type="Rhea" id="RHEA-COMP:11605"/>
        <dbReference type="ChEBI" id="CHEBI:15377"/>
        <dbReference type="ChEBI" id="CHEBI:30013"/>
        <dbReference type="ChEBI" id="CHEBI:43474"/>
        <dbReference type="ChEBI" id="CHEBI:61977"/>
        <dbReference type="EC" id="3.1.3.16"/>
    </reaction>
</comment>
<evidence type="ECO:0000256" key="21">
    <source>
        <dbReference type="ARBA" id="ARBA00047761"/>
    </source>
</evidence>
<sequence length="1025" mass="113824">MKKWSGGMMIVALAMILVFRYCSLVGTKVTKHQKQSAYNFFNKHPPSGGSTGSARSSTREIQKPVKRPSRVNFEGLDFLYAPKNVSADDYKALLVWAQMRILLSRSDALPETAKGIKEASVAWKDLYSEVNTGKPSIIKTVNEEDRNCPPFVSGFFGTNSSGGVVLQIPCGLIEDSSITLVGIPEGGHGSFQVNFIGSQVSGEGEPPVVLHYNVSLPGENMTEQPFILQNTWSNESGWGKEERCPAHGSISSLRVDGLALCNQEVVRGPMEDNANLSHSKREISTNVSGGSAHASENFPFAEGSLFTATIWPGLEGFHLTVNGRQEASLPYRENLEPWSVGEVRIGGNLNLLSAIAKGLPVSEDHDLVVDLDRLKAPVVSRKRLLMLIGVFSTGNNFERRMALRRSWMQYESVRSGDVAVRFFIGLHKNKQVNLELWKEAQAYGDIQFMPFVDYYSLISYKTVAICIMGTKVLPAKYIMKTDDDAFVRIDEMILSLKQKPSNGLLYGLISFESSPDRDKNSKWYISNEEWSKDKYPPWAHGPGYIISRDIAKFIVKGHQEGDLQLFKLEDVAMGIWIEHFKSSGQEVHYINDERFYNAGCEPQYILAHYQGPRKMADKESAKSWKRDQWDLKELRRTDMAAPGIMATEAEVLCRQSMQVPAVQCRLLVPVDHAVDQIGMASPAPIEEACSVESGVSRTELSADRAAMESPAVRYLPSIRSGSYADIGYRTSMDDEHIMVDDLSALLGSLFSWCTPSAFYAVFDGHGGPEAARFIKQNAMRLFFEDVFPSTSELDDIFLKDLENSHRKAFLRADLALANKTGVSSSCGTTAITALVLGNHLLVANVGDCRAVLCRRGEAIDMSQDHRPSSLPERVRVEEMGGFIDDGYLNGYLSVTRALGDWDLKLPLGSTSPLIADPDIQKVILTEEDEFLIIGCDGIWDVMSNQYAVSLVRQGMRRHNDPHQCARELVTEALRLNTCDNLTAIVVSLSSIRNAESLLSHQRPKFRCCSLSDEARSRLRSLLEGN</sequence>
<dbReference type="Gene3D" id="3.90.550.50">
    <property type="match status" value="1"/>
</dbReference>
<feature type="domain" description="Galectin" evidence="25">
    <location>
        <begin position="164"/>
        <end position="357"/>
    </location>
</feature>
<dbReference type="GO" id="GO:0000139">
    <property type="term" value="C:Golgi membrane"/>
    <property type="evidence" value="ECO:0007669"/>
    <property type="project" value="UniProtKB-SubCell"/>
</dbReference>
<dbReference type="Proteomes" id="UP000197138">
    <property type="component" value="Unassembled WGS sequence"/>
</dbReference>
<evidence type="ECO:0000313" key="28">
    <source>
        <dbReference type="Proteomes" id="UP000197138"/>
    </source>
</evidence>
<keyword evidence="8" id="KW-0328">Glycosyltransferase</keyword>
<feature type="domain" description="PPM-type phosphatase" evidence="26">
    <location>
        <begin position="719"/>
        <end position="988"/>
    </location>
</feature>
<evidence type="ECO:0000256" key="3">
    <source>
        <dbReference type="ARBA" id="ARBA00004323"/>
    </source>
</evidence>
<comment type="similarity">
    <text evidence="6">Belongs to the glycosyltransferase 31 family.</text>
</comment>
<keyword evidence="9" id="KW-0808">Transferase</keyword>
<dbReference type="InterPro" id="IPR001079">
    <property type="entry name" value="Galectin_CRD"/>
</dbReference>
<dbReference type="Pfam" id="PF01762">
    <property type="entry name" value="Galactosyl_T"/>
    <property type="match status" value="1"/>
</dbReference>
<dbReference type="CDD" id="cd00143">
    <property type="entry name" value="PP2Cc"/>
    <property type="match status" value="1"/>
</dbReference>
<evidence type="ECO:0000256" key="9">
    <source>
        <dbReference type="ARBA" id="ARBA00022679"/>
    </source>
</evidence>
<dbReference type="PANTHER" id="PTHR13832:SF620">
    <property type="entry name" value="PROTEIN PHOSPHATASE 2C 13-RELATED"/>
    <property type="match status" value="1"/>
</dbReference>
<dbReference type="UniPathway" id="UPA00378"/>